<organism evidence="12 13">
    <name type="scientific">Roseomonas genomospecies 6</name>
    <dbReference type="NCBI Taxonomy" id="214106"/>
    <lineage>
        <taxon>Bacteria</taxon>
        <taxon>Pseudomonadati</taxon>
        <taxon>Pseudomonadota</taxon>
        <taxon>Alphaproteobacteria</taxon>
        <taxon>Acetobacterales</taxon>
        <taxon>Roseomonadaceae</taxon>
        <taxon>Roseomonas</taxon>
    </lineage>
</organism>
<evidence type="ECO:0000256" key="5">
    <source>
        <dbReference type="ARBA" id="ARBA00022801"/>
    </source>
</evidence>
<dbReference type="EMBL" id="QOKW01000005">
    <property type="protein sequence ID" value="KAA0681948.1"/>
    <property type="molecule type" value="Genomic_DNA"/>
</dbReference>
<feature type="binding site" evidence="8">
    <location>
        <begin position="166"/>
        <end position="173"/>
    </location>
    <ligand>
        <name>GTP</name>
        <dbReference type="ChEBI" id="CHEBI:37565"/>
    </ligand>
</feature>
<dbReference type="InterPro" id="IPR031167">
    <property type="entry name" value="G_OBG"/>
</dbReference>
<feature type="binding site" evidence="8">
    <location>
        <position position="193"/>
    </location>
    <ligand>
        <name>Mg(2+)</name>
        <dbReference type="ChEBI" id="CHEBI:18420"/>
    </ligand>
</feature>
<dbReference type="Gene3D" id="3.40.50.300">
    <property type="entry name" value="P-loop containing nucleotide triphosphate hydrolases"/>
    <property type="match status" value="1"/>
</dbReference>
<evidence type="ECO:0000256" key="7">
    <source>
        <dbReference type="ARBA" id="ARBA00023134"/>
    </source>
</evidence>
<dbReference type="InterPro" id="IPR045086">
    <property type="entry name" value="OBG_GTPase"/>
</dbReference>
<dbReference type="InterPro" id="IPR027417">
    <property type="entry name" value="P-loop_NTPase"/>
</dbReference>
<gene>
    <name evidence="8" type="primary">obg</name>
    <name evidence="12" type="ORF">DS843_09305</name>
</gene>
<keyword evidence="2 8" id="KW-0963">Cytoplasm</keyword>
<keyword evidence="6 8" id="KW-0460">Magnesium</keyword>
<feature type="binding site" evidence="8">
    <location>
        <begin position="308"/>
        <end position="310"/>
    </location>
    <ligand>
        <name>GTP</name>
        <dbReference type="ChEBI" id="CHEBI:37565"/>
    </ligand>
</feature>
<sequence>MKFLDQAKVYLKSGDGGPGAVAFRREKFIEYGGPDGGNGGRGGDVVIEVVDGLNTLIDYRYKQHFKAQRGNHGMGANRNGAKGTDVVLRVPVGTQILDEDQETVLLDLTEPGQRVVFLKGGDGGFGNAHFKTPTNRAPRKSHPGWPGDERWVWLRLKLIADTGLLGLPNAGKSTFLAATTAAKPKIADYPFTTLAPNLGVVRAGDEEFVIADIPGLIEGAHEGHGLGDRFLGHVERTRVLLHLIDGTAEDVVQSYTTIRNELIAYGGNLADKLEIIGLNKADALLDEEVAEKKAALEEASGAEVMVLSGATGQGVQAVLYRLLTLIKQSKEEEPDVIHAPVTRSIPRPPVGQKMDDEYAGWNEETGEYDDLPEDDSDEGGAGDDWDDEGDDDGDDSDDRGGNAKG</sequence>
<dbReference type="GO" id="GO:0043022">
    <property type="term" value="F:ribosome binding"/>
    <property type="evidence" value="ECO:0007669"/>
    <property type="project" value="UniProtKB-ARBA"/>
</dbReference>
<dbReference type="InterPro" id="IPR014100">
    <property type="entry name" value="GTP-bd_Obg/CgtA"/>
</dbReference>
<feature type="binding site" evidence="8">
    <location>
        <position position="173"/>
    </location>
    <ligand>
        <name>Mg(2+)</name>
        <dbReference type="ChEBI" id="CHEBI:18420"/>
    </ligand>
</feature>
<dbReference type="InterPro" id="IPR036726">
    <property type="entry name" value="GTP1_OBG_dom_sf"/>
</dbReference>
<dbReference type="NCBIfam" id="NF008955">
    <property type="entry name" value="PRK12297.1"/>
    <property type="match status" value="1"/>
</dbReference>
<evidence type="ECO:0000256" key="3">
    <source>
        <dbReference type="ARBA" id="ARBA00022723"/>
    </source>
</evidence>
<evidence type="ECO:0000259" key="10">
    <source>
        <dbReference type="PROSITE" id="PS51710"/>
    </source>
</evidence>
<dbReference type="GO" id="GO:0042254">
    <property type="term" value="P:ribosome biogenesis"/>
    <property type="evidence" value="ECO:0007669"/>
    <property type="project" value="UniProtKB-UniRule"/>
</dbReference>
<dbReference type="InterPro" id="IPR006073">
    <property type="entry name" value="GTP-bd"/>
</dbReference>
<feature type="binding site" evidence="8">
    <location>
        <begin position="191"/>
        <end position="195"/>
    </location>
    <ligand>
        <name>GTP</name>
        <dbReference type="ChEBI" id="CHEBI:37565"/>
    </ligand>
</feature>
<comment type="subunit">
    <text evidence="8">Monomer.</text>
</comment>
<dbReference type="GO" id="GO:0005525">
    <property type="term" value="F:GTP binding"/>
    <property type="evidence" value="ECO:0007669"/>
    <property type="project" value="UniProtKB-UniRule"/>
</dbReference>
<dbReference type="InterPro" id="IPR006169">
    <property type="entry name" value="GTP1_OBG_dom"/>
</dbReference>
<dbReference type="PRINTS" id="PR00326">
    <property type="entry name" value="GTP1OBG"/>
</dbReference>
<dbReference type="Proteomes" id="UP000480854">
    <property type="component" value="Unassembled WGS sequence"/>
</dbReference>
<comment type="similarity">
    <text evidence="1 8">Belongs to the TRAFAC class OBG-HflX-like GTPase superfamily. OBG GTPase family.</text>
</comment>
<dbReference type="PROSITE" id="PS00905">
    <property type="entry name" value="GTP1_OBG"/>
    <property type="match status" value="1"/>
</dbReference>
<dbReference type="NCBIfam" id="NF008956">
    <property type="entry name" value="PRK12299.1"/>
    <property type="match status" value="1"/>
</dbReference>
<dbReference type="SUPFAM" id="SSF82051">
    <property type="entry name" value="Obg GTP-binding protein N-terminal domain"/>
    <property type="match status" value="1"/>
</dbReference>
<evidence type="ECO:0000256" key="9">
    <source>
        <dbReference type="SAM" id="MobiDB-lite"/>
    </source>
</evidence>
<evidence type="ECO:0000256" key="2">
    <source>
        <dbReference type="ARBA" id="ARBA00022490"/>
    </source>
</evidence>
<comment type="subcellular location">
    <subcellularLocation>
        <location evidence="8">Cytoplasm</location>
    </subcellularLocation>
</comment>
<comment type="function">
    <text evidence="8">An essential GTPase which binds GTP, GDP and possibly (p)ppGpp with moderate affinity, with high nucleotide exchange rates and a fairly low GTP hydrolysis rate. Plays a role in control of the cell cycle, stress response, ribosome biogenesis and in those bacteria that undergo differentiation, in morphogenesis control.</text>
</comment>
<dbReference type="CDD" id="cd01898">
    <property type="entry name" value="Obg"/>
    <property type="match status" value="1"/>
</dbReference>
<proteinExistence type="inferred from homology"/>
<accession>A0A9W7TZ38</accession>
<feature type="compositionally biased region" description="Acidic residues" evidence="9">
    <location>
        <begin position="364"/>
        <end position="397"/>
    </location>
</feature>
<dbReference type="InterPro" id="IPR006074">
    <property type="entry name" value="GTP1-OBG_CS"/>
</dbReference>
<dbReference type="HAMAP" id="MF_01454">
    <property type="entry name" value="GTPase_Obg"/>
    <property type="match status" value="1"/>
</dbReference>
<dbReference type="RefSeq" id="WP_149468607.1">
    <property type="nucleotide sequence ID" value="NZ_QOKW01000005.1"/>
</dbReference>
<comment type="cofactor">
    <cofactor evidence="8">
        <name>Mg(2+)</name>
        <dbReference type="ChEBI" id="CHEBI:18420"/>
    </cofactor>
</comment>
<feature type="domain" description="Obg" evidence="11">
    <location>
        <begin position="1"/>
        <end position="159"/>
    </location>
</feature>
<feature type="domain" description="OBG-type G" evidence="10">
    <location>
        <begin position="160"/>
        <end position="327"/>
    </location>
</feature>
<dbReference type="PROSITE" id="PS51710">
    <property type="entry name" value="G_OBG"/>
    <property type="match status" value="1"/>
</dbReference>
<keyword evidence="5 8" id="KW-0378">Hydrolase</keyword>
<evidence type="ECO:0000256" key="4">
    <source>
        <dbReference type="ARBA" id="ARBA00022741"/>
    </source>
</evidence>
<evidence type="ECO:0000313" key="12">
    <source>
        <dbReference type="EMBL" id="KAA0681948.1"/>
    </source>
</evidence>
<keyword evidence="4 8" id="KW-0547">Nucleotide-binding</keyword>
<evidence type="ECO:0000256" key="8">
    <source>
        <dbReference type="HAMAP-Rule" id="MF_01454"/>
    </source>
</evidence>
<dbReference type="PANTHER" id="PTHR11702:SF31">
    <property type="entry name" value="MITOCHONDRIAL RIBOSOME-ASSOCIATED GTPASE 2"/>
    <property type="match status" value="1"/>
</dbReference>
<dbReference type="AlphaFoldDB" id="A0A9W7TZ38"/>
<comment type="caution">
    <text evidence="12">The sequence shown here is derived from an EMBL/GenBank/DDBJ whole genome shotgun (WGS) entry which is preliminary data.</text>
</comment>
<keyword evidence="7 8" id="KW-0342">GTP-binding</keyword>
<evidence type="ECO:0000256" key="6">
    <source>
        <dbReference type="ARBA" id="ARBA00022842"/>
    </source>
</evidence>
<evidence type="ECO:0000259" key="11">
    <source>
        <dbReference type="PROSITE" id="PS51883"/>
    </source>
</evidence>
<reference evidence="12 13" key="1">
    <citation type="submission" date="2018-07" db="EMBL/GenBank/DDBJ databases">
        <title>Genome sequence of Azospirillum sp. ATCC 49961.</title>
        <authorList>
            <person name="Sant'Anna F.H."/>
            <person name="Baldani J.I."/>
            <person name="Zilli J.E."/>
            <person name="Reis V.M."/>
            <person name="Hartmann A."/>
            <person name="Cruz L."/>
            <person name="de Souza E.M."/>
            <person name="de Oliveira Pedrosa F."/>
            <person name="Passaglia L.M.P."/>
        </authorList>
    </citation>
    <scope>NUCLEOTIDE SEQUENCE [LARGE SCALE GENOMIC DNA]</scope>
    <source>
        <strain evidence="12 13">ATCC 49961</strain>
    </source>
</reference>
<dbReference type="OrthoDB" id="9807318at2"/>
<dbReference type="PIRSF" id="PIRSF002401">
    <property type="entry name" value="GTP_bd_Obg/CgtA"/>
    <property type="match status" value="1"/>
</dbReference>
<dbReference type="Gene3D" id="2.70.210.12">
    <property type="entry name" value="GTP1/OBG domain"/>
    <property type="match status" value="1"/>
</dbReference>
<dbReference type="GO" id="GO:0005737">
    <property type="term" value="C:cytoplasm"/>
    <property type="evidence" value="ECO:0007669"/>
    <property type="project" value="UniProtKB-SubCell"/>
</dbReference>
<feature type="binding site" evidence="8">
    <location>
        <begin position="279"/>
        <end position="282"/>
    </location>
    <ligand>
        <name>GTP</name>
        <dbReference type="ChEBI" id="CHEBI:37565"/>
    </ligand>
</feature>
<dbReference type="Pfam" id="PF01926">
    <property type="entry name" value="MMR_HSR1"/>
    <property type="match status" value="1"/>
</dbReference>
<dbReference type="NCBIfam" id="TIGR02729">
    <property type="entry name" value="Obg_CgtA"/>
    <property type="match status" value="1"/>
</dbReference>
<evidence type="ECO:0000256" key="1">
    <source>
        <dbReference type="ARBA" id="ARBA00007699"/>
    </source>
</evidence>
<dbReference type="PANTHER" id="PTHR11702">
    <property type="entry name" value="DEVELOPMENTALLY REGULATED GTP-BINDING PROTEIN-RELATED"/>
    <property type="match status" value="1"/>
</dbReference>
<feature type="binding site" evidence="8">
    <location>
        <begin position="212"/>
        <end position="215"/>
    </location>
    <ligand>
        <name>GTP</name>
        <dbReference type="ChEBI" id="CHEBI:37565"/>
    </ligand>
</feature>
<keyword evidence="13" id="KW-1185">Reference proteome</keyword>
<evidence type="ECO:0000313" key="13">
    <source>
        <dbReference type="Proteomes" id="UP000480854"/>
    </source>
</evidence>
<dbReference type="GO" id="GO:0003924">
    <property type="term" value="F:GTPase activity"/>
    <property type="evidence" value="ECO:0007669"/>
    <property type="project" value="UniProtKB-UniRule"/>
</dbReference>
<dbReference type="FunFam" id="2.70.210.12:FF:000001">
    <property type="entry name" value="GTPase Obg"/>
    <property type="match status" value="1"/>
</dbReference>
<keyword evidence="3 8" id="KW-0479">Metal-binding</keyword>
<dbReference type="SUPFAM" id="SSF52540">
    <property type="entry name" value="P-loop containing nucleoside triphosphate hydrolases"/>
    <property type="match status" value="1"/>
</dbReference>
<name>A0A9W7TZ38_9PROT</name>
<dbReference type="PROSITE" id="PS51883">
    <property type="entry name" value="OBG"/>
    <property type="match status" value="1"/>
</dbReference>
<protein>
    <recommendedName>
        <fullName evidence="8">GTPase Obg</fullName>
        <ecNumber evidence="8">3.6.5.-</ecNumber>
    </recommendedName>
    <alternativeName>
        <fullName evidence="8">GTP-binding protein Obg</fullName>
    </alternativeName>
</protein>
<dbReference type="EC" id="3.6.5.-" evidence="8"/>
<feature type="region of interest" description="Disordered" evidence="9">
    <location>
        <begin position="333"/>
        <end position="405"/>
    </location>
</feature>
<dbReference type="GO" id="GO:0000287">
    <property type="term" value="F:magnesium ion binding"/>
    <property type="evidence" value="ECO:0007669"/>
    <property type="project" value="InterPro"/>
</dbReference>
<dbReference type="Pfam" id="PF01018">
    <property type="entry name" value="GTP1_OBG"/>
    <property type="match status" value="1"/>
</dbReference>